<proteinExistence type="predicted"/>
<feature type="signal peptide" evidence="1">
    <location>
        <begin position="1"/>
        <end position="25"/>
    </location>
</feature>
<gene>
    <name evidence="2" type="ORF">Taro_027855</name>
</gene>
<keyword evidence="3" id="KW-1185">Reference proteome</keyword>
<evidence type="ECO:0000313" key="2">
    <source>
        <dbReference type="EMBL" id="MQL95185.1"/>
    </source>
</evidence>
<feature type="chain" id="PRO_5032900763" description="Secreted protein" evidence="1">
    <location>
        <begin position="26"/>
        <end position="77"/>
    </location>
</feature>
<name>A0A843VGW1_COLES</name>
<comment type="caution">
    <text evidence="2">The sequence shown here is derived from an EMBL/GenBank/DDBJ whole genome shotgun (WGS) entry which is preliminary data.</text>
</comment>
<organism evidence="2 3">
    <name type="scientific">Colocasia esculenta</name>
    <name type="common">Wild taro</name>
    <name type="synonym">Arum esculentum</name>
    <dbReference type="NCBI Taxonomy" id="4460"/>
    <lineage>
        <taxon>Eukaryota</taxon>
        <taxon>Viridiplantae</taxon>
        <taxon>Streptophyta</taxon>
        <taxon>Embryophyta</taxon>
        <taxon>Tracheophyta</taxon>
        <taxon>Spermatophyta</taxon>
        <taxon>Magnoliopsida</taxon>
        <taxon>Liliopsida</taxon>
        <taxon>Araceae</taxon>
        <taxon>Aroideae</taxon>
        <taxon>Colocasieae</taxon>
        <taxon>Colocasia</taxon>
    </lineage>
</organism>
<protein>
    <recommendedName>
        <fullName evidence="4">Secreted protein</fullName>
    </recommendedName>
</protein>
<accession>A0A843VGW1</accession>
<evidence type="ECO:0008006" key="4">
    <source>
        <dbReference type="Google" id="ProtNLM"/>
    </source>
</evidence>
<dbReference type="Proteomes" id="UP000652761">
    <property type="component" value="Unassembled WGS sequence"/>
</dbReference>
<dbReference type="AlphaFoldDB" id="A0A843VGW1"/>
<evidence type="ECO:0000256" key="1">
    <source>
        <dbReference type="SAM" id="SignalP"/>
    </source>
</evidence>
<reference evidence="2" key="1">
    <citation type="submission" date="2017-07" db="EMBL/GenBank/DDBJ databases">
        <title>Taro Niue Genome Assembly and Annotation.</title>
        <authorList>
            <person name="Atibalentja N."/>
            <person name="Keating K."/>
            <person name="Fields C.J."/>
        </authorList>
    </citation>
    <scope>NUCLEOTIDE SEQUENCE</scope>
    <source>
        <strain evidence="2">Niue_2</strain>
        <tissue evidence="2">Leaf</tissue>
    </source>
</reference>
<sequence length="77" mass="8539">MLIMIPSPCGMFVLCFWVVSERTAPEPPSAEDATAIEVAMMLRPAWPPRHHRDALGRRDKSSPFPLLSVRVAPVLVS</sequence>
<keyword evidence="1" id="KW-0732">Signal</keyword>
<dbReference type="EMBL" id="NMUH01001764">
    <property type="protein sequence ID" value="MQL95185.1"/>
    <property type="molecule type" value="Genomic_DNA"/>
</dbReference>
<evidence type="ECO:0000313" key="3">
    <source>
        <dbReference type="Proteomes" id="UP000652761"/>
    </source>
</evidence>